<reference evidence="1" key="1">
    <citation type="submission" date="2023-07" db="EMBL/GenBank/DDBJ databases">
        <title>Black Yeasts Isolated from many extreme environments.</title>
        <authorList>
            <person name="Coleine C."/>
            <person name="Stajich J.E."/>
            <person name="Selbmann L."/>
        </authorList>
    </citation>
    <scope>NUCLEOTIDE SEQUENCE</scope>
    <source>
        <strain evidence="1">CCFEE 5714</strain>
    </source>
</reference>
<name>A0ACC3NWK5_9PEZI</name>
<sequence length="385" mass="42134">MVPVSSSAAIAAYGMHTDARQRGSVGHSTADRLPLAFFYRSPEGNVMLVKIRASSRARSRWADHRETLVGVPPFEARPAVLRTPPPFDTQLQSTHWWWAASAVWGTATSALSRLKTQLRQSWEVVPSPAPEPRHYRDRTRSPSRERYRSSRRDRSPVNGETDHPSTGNTTLEDTAAPTTATAVEHHHHARTKSVSKARKQRIVQQAKIKAFAYLAVQHAKVKAHAYLAVGKALGFDNPDDIMAAYDDGTSSQPMFTLQLLAESYAIIQYIISVRLPEHDVGNTLFGHRETRACVDLVVSIASPLMILYTANAITASPITDLTTQGLNLSPPYWAAVVGPGPPRNRPPGLPSHCQSQSHLERQHLRSGSSCGSPADGAILEEAKAG</sequence>
<evidence type="ECO:0000313" key="2">
    <source>
        <dbReference type="Proteomes" id="UP001281147"/>
    </source>
</evidence>
<evidence type="ECO:0000313" key="1">
    <source>
        <dbReference type="EMBL" id="KAK3723941.1"/>
    </source>
</evidence>
<dbReference type="Proteomes" id="UP001281147">
    <property type="component" value="Unassembled WGS sequence"/>
</dbReference>
<proteinExistence type="predicted"/>
<accession>A0ACC3NWK5</accession>
<gene>
    <name evidence="1" type="ORF">LTR37_001425</name>
</gene>
<organism evidence="1 2">
    <name type="scientific">Vermiconidia calcicola</name>
    <dbReference type="NCBI Taxonomy" id="1690605"/>
    <lineage>
        <taxon>Eukaryota</taxon>
        <taxon>Fungi</taxon>
        <taxon>Dikarya</taxon>
        <taxon>Ascomycota</taxon>
        <taxon>Pezizomycotina</taxon>
        <taxon>Dothideomycetes</taxon>
        <taxon>Dothideomycetidae</taxon>
        <taxon>Mycosphaerellales</taxon>
        <taxon>Extremaceae</taxon>
        <taxon>Vermiconidia</taxon>
    </lineage>
</organism>
<comment type="caution">
    <text evidence="1">The sequence shown here is derived from an EMBL/GenBank/DDBJ whole genome shotgun (WGS) entry which is preliminary data.</text>
</comment>
<dbReference type="EMBL" id="JAUTXU010000007">
    <property type="protein sequence ID" value="KAK3723941.1"/>
    <property type="molecule type" value="Genomic_DNA"/>
</dbReference>
<keyword evidence="2" id="KW-1185">Reference proteome</keyword>
<protein>
    <submittedName>
        <fullName evidence="1">Uncharacterized protein</fullName>
    </submittedName>
</protein>